<dbReference type="InterPro" id="IPR027417">
    <property type="entry name" value="P-loop_NTPase"/>
</dbReference>
<dbReference type="HOGENOM" id="CLU_006229_0_1_5"/>
<keyword evidence="9 11" id="KW-0239">DNA-directed DNA polymerase</keyword>
<dbReference type="GO" id="GO:0003677">
    <property type="term" value="F:DNA binding"/>
    <property type="evidence" value="ECO:0007669"/>
    <property type="project" value="InterPro"/>
</dbReference>
<evidence type="ECO:0000256" key="4">
    <source>
        <dbReference type="ARBA" id="ARBA00022705"/>
    </source>
</evidence>
<evidence type="ECO:0000256" key="8">
    <source>
        <dbReference type="ARBA" id="ARBA00022840"/>
    </source>
</evidence>
<evidence type="ECO:0000256" key="6">
    <source>
        <dbReference type="ARBA" id="ARBA00022741"/>
    </source>
</evidence>
<proteinExistence type="inferred from homology"/>
<comment type="subunit">
    <text evidence="11">DNA polymerase III contains a core (composed of alpha, epsilon and theta chains) that associates with a tau subunit. This core dimerizes to form the POLIII' complex. PolIII' associates with the gamma complex (composed of gamma, delta, delta', psi and chi chains) and with the beta chain to form the complete DNA polymerase III complex.</text>
</comment>
<dbReference type="CDD" id="cd18137">
    <property type="entry name" value="HLD_clamp_pol_III_gamma_tau"/>
    <property type="match status" value="1"/>
</dbReference>
<dbReference type="CDD" id="cd00009">
    <property type="entry name" value="AAA"/>
    <property type="match status" value="1"/>
</dbReference>
<reference evidence="13 14" key="1">
    <citation type="journal article" date="2006" name="PLoS Genet.">
        <title>Comparative genomics of emerging human ehrlichiosis agents.</title>
        <authorList>
            <person name="Dunning Hotopp J.C."/>
            <person name="Lin M."/>
            <person name="Madupu R."/>
            <person name="Crabtree J."/>
            <person name="Angiuoli S.V."/>
            <person name="Eisen J.A."/>
            <person name="Seshadri R."/>
            <person name="Ren Q."/>
            <person name="Wu M."/>
            <person name="Utterback T.R."/>
            <person name="Smith S."/>
            <person name="Lewis M."/>
            <person name="Khouri H."/>
            <person name="Zhang C."/>
            <person name="Niu H."/>
            <person name="Lin Q."/>
            <person name="Ohashi N."/>
            <person name="Zhi N."/>
            <person name="Nelson W."/>
            <person name="Brinkac L.M."/>
            <person name="Dodson R.J."/>
            <person name="Rosovitz M.J."/>
            <person name="Sundaram J."/>
            <person name="Daugherty S.C."/>
            <person name="Davidsen T."/>
            <person name="Durkin A.S."/>
            <person name="Gwinn M."/>
            <person name="Haft D.H."/>
            <person name="Selengut J.D."/>
            <person name="Sullivan S.A."/>
            <person name="Zafar N."/>
            <person name="Zhou L."/>
            <person name="Benahmed F."/>
            <person name="Forberger H."/>
            <person name="Halpin R."/>
            <person name="Mulligan S."/>
            <person name="Robinson J."/>
            <person name="White O."/>
            <person name="Rikihisa Y."/>
            <person name="Tettelin H."/>
        </authorList>
    </citation>
    <scope>NUCLEOTIDE SEQUENCE [LARGE SCALE GENOMIC DNA]</scope>
    <source>
        <strain evidence="14">ATCC CRL-10679 / Arkansas</strain>
    </source>
</reference>
<evidence type="ECO:0000256" key="5">
    <source>
        <dbReference type="ARBA" id="ARBA00022723"/>
    </source>
</evidence>
<keyword evidence="7" id="KW-0862">Zinc</keyword>
<evidence type="ECO:0000313" key="13">
    <source>
        <dbReference type="EMBL" id="ABD44726.1"/>
    </source>
</evidence>
<sequence length="505" mass="57195">MGCIAHFLCYHSTMSFALKYRPSNFKDLIGQEVLVRVLHNAFHLNKIPESILLTGISGVGKTTAARIISMCLNCISGPTSDPCNTCQNCISIKNFNHPDVIEIDAASNTSIEDVKVILENSRYMPISSKFKVYIIDEVHMLSNSAFNALLKVLEEPAPYVKFILATTEVKKIPVTIISRCQRFDFQRISTDKLVDHLKVVAKKENVSFDEESIKLIAYNADGSIRNALSLLEQAAIYSNKILSENITKEMLGYVSRHTLLEIIEPLIIGNATEALNKFEEACNSYNSVIILDNMLQIIYEICYFSITKKDNSTSDNSIITYIKNEKILSPTFLSRLWQMLFKGIQEVKSSSCIKQAANMLIIRLCYLSSLPSPKQIIDKIQGKINNTSDINRKALLELLKSNNMQDLYNQIYESESEVKNYKDEALNIETNQALSKDFHEDSLNFFNNSTNKKCNVPIEQNFDINKSSNPCYNQHLDPTVCNILQEFDGAKVINIENIKKNNNKE</sequence>
<dbReference type="Gene3D" id="1.10.8.60">
    <property type="match status" value="1"/>
</dbReference>
<dbReference type="Pfam" id="PF22608">
    <property type="entry name" value="DNAX_ATPase_lid"/>
    <property type="match status" value="1"/>
</dbReference>
<evidence type="ECO:0000259" key="12">
    <source>
        <dbReference type="SMART" id="SM00382"/>
    </source>
</evidence>
<keyword evidence="3 11" id="KW-0548">Nucleotidyltransferase</keyword>
<comment type="catalytic activity">
    <reaction evidence="10 11">
        <text>DNA(n) + a 2'-deoxyribonucleoside 5'-triphosphate = DNA(n+1) + diphosphate</text>
        <dbReference type="Rhea" id="RHEA:22508"/>
        <dbReference type="Rhea" id="RHEA-COMP:17339"/>
        <dbReference type="Rhea" id="RHEA-COMP:17340"/>
        <dbReference type="ChEBI" id="CHEBI:33019"/>
        <dbReference type="ChEBI" id="CHEBI:61560"/>
        <dbReference type="ChEBI" id="CHEBI:173112"/>
        <dbReference type="EC" id="2.7.7.7"/>
    </reaction>
</comment>
<dbReference type="PANTHER" id="PTHR11669:SF0">
    <property type="entry name" value="PROTEIN STICHEL-LIKE 2"/>
    <property type="match status" value="1"/>
</dbReference>
<dbReference type="AlphaFoldDB" id="Q2GI84"/>
<organism evidence="13 14">
    <name type="scientific">Ehrlichia chaffeensis (strain ATCC CRL-10679 / Arkansas)</name>
    <dbReference type="NCBI Taxonomy" id="205920"/>
    <lineage>
        <taxon>Bacteria</taxon>
        <taxon>Pseudomonadati</taxon>
        <taxon>Pseudomonadota</taxon>
        <taxon>Alphaproteobacteria</taxon>
        <taxon>Rickettsiales</taxon>
        <taxon>Anaplasmataceae</taxon>
        <taxon>Ehrlichia</taxon>
    </lineage>
</organism>
<evidence type="ECO:0000256" key="1">
    <source>
        <dbReference type="ARBA" id="ARBA00006360"/>
    </source>
</evidence>
<gene>
    <name evidence="11 13" type="primary">dnaX</name>
    <name evidence="13" type="ordered locus">ECH_0014</name>
</gene>
<evidence type="ECO:0000256" key="3">
    <source>
        <dbReference type="ARBA" id="ARBA00022695"/>
    </source>
</evidence>
<evidence type="ECO:0000256" key="11">
    <source>
        <dbReference type="RuleBase" id="RU364063"/>
    </source>
</evidence>
<dbReference type="EMBL" id="CP000236">
    <property type="protein sequence ID" value="ABD44726.1"/>
    <property type="molecule type" value="Genomic_DNA"/>
</dbReference>
<keyword evidence="14" id="KW-1185">Reference proteome</keyword>
<dbReference type="Pfam" id="PF12169">
    <property type="entry name" value="DNA_pol3_gamma3"/>
    <property type="match status" value="1"/>
</dbReference>
<dbReference type="InterPro" id="IPR050238">
    <property type="entry name" value="DNA_Rep/Repair_Clamp_Loader"/>
</dbReference>
<dbReference type="SUPFAM" id="SSF52540">
    <property type="entry name" value="P-loop containing nucleoside triphosphate hydrolases"/>
    <property type="match status" value="1"/>
</dbReference>
<keyword evidence="4 11" id="KW-0235">DNA replication</keyword>
<evidence type="ECO:0000256" key="9">
    <source>
        <dbReference type="ARBA" id="ARBA00022932"/>
    </source>
</evidence>
<dbReference type="GO" id="GO:0046872">
    <property type="term" value="F:metal ion binding"/>
    <property type="evidence" value="ECO:0007669"/>
    <property type="project" value="UniProtKB-KW"/>
</dbReference>
<keyword evidence="5" id="KW-0479">Metal-binding</keyword>
<comment type="similarity">
    <text evidence="1 11">Belongs to the DnaX/STICHEL family.</text>
</comment>
<dbReference type="SUPFAM" id="SSF48019">
    <property type="entry name" value="post-AAA+ oligomerization domain-like"/>
    <property type="match status" value="1"/>
</dbReference>
<dbReference type="GO" id="GO:0009360">
    <property type="term" value="C:DNA polymerase III complex"/>
    <property type="evidence" value="ECO:0007669"/>
    <property type="project" value="InterPro"/>
</dbReference>
<dbReference type="InterPro" id="IPR012763">
    <property type="entry name" value="DNA_pol_III_sug/sutau_N"/>
</dbReference>
<name>Q2GI84_EHRCR</name>
<dbReference type="PANTHER" id="PTHR11669">
    <property type="entry name" value="REPLICATION FACTOR C / DNA POLYMERASE III GAMMA-TAU SUBUNIT"/>
    <property type="match status" value="1"/>
</dbReference>
<dbReference type="eggNOG" id="COG2812">
    <property type="taxonomic scope" value="Bacteria"/>
</dbReference>
<evidence type="ECO:0000256" key="10">
    <source>
        <dbReference type="ARBA" id="ARBA00049244"/>
    </source>
</evidence>
<feature type="domain" description="AAA+ ATPase" evidence="12">
    <location>
        <begin position="47"/>
        <end position="189"/>
    </location>
</feature>
<keyword evidence="6 11" id="KW-0547">Nucleotide-binding</keyword>
<dbReference type="Gene3D" id="1.20.272.10">
    <property type="match status" value="1"/>
</dbReference>
<dbReference type="SMART" id="SM00382">
    <property type="entry name" value="AAA"/>
    <property type="match status" value="1"/>
</dbReference>
<dbReference type="NCBIfam" id="TIGR02397">
    <property type="entry name" value="dnaX_nterm"/>
    <property type="match status" value="1"/>
</dbReference>
<dbReference type="InterPro" id="IPR022754">
    <property type="entry name" value="DNA_pol_III_gamma-3"/>
</dbReference>
<keyword evidence="8 11" id="KW-0067">ATP-binding</keyword>
<dbReference type="GO" id="GO:0003887">
    <property type="term" value="F:DNA-directed DNA polymerase activity"/>
    <property type="evidence" value="ECO:0007669"/>
    <property type="project" value="UniProtKB-KW"/>
</dbReference>
<comment type="function">
    <text evidence="11">DNA polymerase III is a complex, multichain enzyme responsible for most of the replicative synthesis in bacteria. This DNA polymerase also exhibits 3' to 5' exonuclease activity.</text>
</comment>
<keyword evidence="2 11" id="KW-0808">Transferase</keyword>
<dbReference type="InterPro" id="IPR045085">
    <property type="entry name" value="HLD_clamp_pol_III_gamma_tau"/>
</dbReference>
<dbReference type="Proteomes" id="UP000008320">
    <property type="component" value="Chromosome"/>
</dbReference>
<dbReference type="EC" id="2.7.7.7" evidence="11"/>
<evidence type="ECO:0000256" key="7">
    <source>
        <dbReference type="ARBA" id="ARBA00022833"/>
    </source>
</evidence>
<dbReference type="Pfam" id="PF13177">
    <property type="entry name" value="DNA_pol3_delta2"/>
    <property type="match status" value="1"/>
</dbReference>
<evidence type="ECO:0000313" key="14">
    <source>
        <dbReference type="Proteomes" id="UP000008320"/>
    </source>
</evidence>
<dbReference type="KEGG" id="ech:ECH_0014"/>
<dbReference type="InterPro" id="IPR008921">
    <property type="entry name" value="DNA_pol3_clamp-load_cplx_C"/>
</dbReference>
<accession>Q2GI84</accession>
<dbReference type="GO" id="GO:0005524">
    <property type="term" value="F:ATP binding"/>
    <property type="evidence" value="ECO:0007669"/>
    <property type="project" value="UniProtKB-KW"/>
</dbReference>
<dbReference type="Gene3D" id="3.40.50.300">
    <property type="entry name" value="P-loop containing nucleotide triphosphate hydrolases"/>
    <property type="match status" value="1"/>
</dbReference>
<dbReference type="GO" id="GO:0006261">
    <property type="term" value="P:DNA-templated DNA replication"/>
    <property type="evidence" value="ECO:0007669"/>
    <property type="project" value="TreeGrafter"/>
</dbReference>
<dbReference type="InterPro" id="IPR003593">
    <property type="entry name" value="AAA+_ATPase"/>
</dbReference>
<protein>
    <recommendedName>
        <fullName evidence="11">DNA polymerase III subunit gamma/tau</fullName>
        <ecNumber evidence="11">2.7.7.7</ecNumber>
    </recommendedName>
</protein>
<evidence type="ECO:0000256" key="2">
    <source>
        <dbReference type="ARBA" id="ARBA00022679"/>
    </source>
</evidence>
<dbReference type="STRING" id="205920.ECH_0014"/>
<dbReference type="FunFam" id="3.40.50.300:FF:000014">
    <property type="entry name" value="DNA polymerase III subunit gamma/tau"/>
    <property type="match status" value="1"/>
</dbReference>
<dbReference type="NCBIfam" id="NF011525">
    <property type="entry name" value="PRK14964.1"/>
    <property type="match status" value="1"/>
</dbReference>